<dbReference type="PANTHER" id="PTHR31672">
    <property type="entry name" value="BNACNNG10540D PROTEIN"/>
    <property type="match status" value="1"/>
</dbReference>
<organism evidence="2 3">
    <name type="scientific">Rosa chinensis</name>
    <name type="common">China rose</name>
    <dbReference type="NCBI Taxonomy" id="74649"/>
    <lineage>
        <taxon>Eukaryota</taxon>
        <taxon>Viridiplantae</taxon>
        <taxon>Streptophyta</taxon>
        <taxon>Embryophyta</taxon>
        <taxon>Tracheophyta</taxon>
        <taxon>Spermatophyta</taxon>
        <taxon>Magnoliopsida</taxon>
        <taxon>eudicotyledons</taxon>
        <taxon>Gunneridae</taxon>
        <taxon>Pentapetalae</taxon>
        <taxon>rosids</taxon>
        <taxon>fabids</taxon>
        <taxon>Rosales</taxon>
        <taxon>Rosaceae</taxon>
        <taxon>Rosoideae</taxon>
        <taxon>Rosoideae incertae sedis</taxon>
        <taxon>Rosa</taxon>
    </lineage>
</organism>
<dbReference type="InterPro" id="IPR001810">
    <property type="entry name" value="F-box_dom"/>
</dbReference>
<name>A0A2P6QHT6_ROSCH</name>
<sequence length="424" mass="48048">MAGCMAICGRMPPPPSQIYSADRLRNWLRQLFFSGDVLNKQPCLCSESWNDDIIVEILSRLPVKYLLRCRSVCKSWRALISRSYFVKKHLNHAINGIDNSSNCTIRLLFLHNKNFLEHHPESMLVDSLKDFVGHTASKELDIPGILEVIVGSCNGLICLKARCGGVFLWNPCTGDASKLPEQTVSDANWDDMFYGFGYDSTTEDFKVILGGTTTTKIEVFTLKKGSWRNVGNLRDYGKISGQGCLSNGALHWIEKGRDYQYSSTSRIILFNLAEEKFLEMVRLSFLSNNKYSQIGMSTIRNSLFVYCAHAHEVISDPILFTIWTMEEYGVMESWTKVQIHRDCVPRPPALHIYIGPIVILQNGEVLMTWNELHHSGNLSSFILYNLHKKKSRIASRIRVCDSYHQAMYIETLVSPITGSGAVDI</sequence>
<dbReference type="Pfam" id="PF00646">
    <property type="entry name" value="F-box"/>
    <property type="match status" value="1"/>
</dbReference>
<dbReference type="InterPro" id="IPR017451">
    <property type="entry name" value="F-box-assoc_interact_dom"/>
</dbReference>
<proteinExistence type="predicted"/>
<reference evidence="2 3" key="1">
    <citation type="journal article" date="2018" name="Nat. Genet.">
        <title>The Rosa genome provides new insights in the design of modern roses.</title>
        <authorList>
            <person name="Bendahmane M."/>
        </authorList>
    </citation>
    <scope>NUCLEOTIDE SEQUENCE [LARGE SCALE GENOMIC DNA]</scope>
    <source>
        <strain evidence="3">cv. Old Blush</strain>
    </source>
</reference>
<keyword evidence="3" id="KW-1185">Reference proteome</keyword>
<dbReference type="InterPro" id="IPR050796">
    <property type="entry name" value="SCF_F-box_component"/>
</dbReference>
<dbReference type="CDD" id="cd22157">
    <property type="entry name" value="F-box_AtFBW1-like"/>
    <property type="match status" value="1"/>
</dbReference>
<dbReference type="SUPFAM" id="SSF81383">
    <property type="entry name" value="F-box domain"/>
    <property type="match status" value="1"/>
</dbReference>
<dbReference type="Proteomes" id="UP000238479">
    <property type="component" value="Chromosome 5"/>
</dbReference>
<dbReference type="SUPFAM" id="SSF50965">
    <property type="entry name" value="Galactose oxidase, central domain"/>
    <property type="match status" value="1"/>
</dbReference>
<dbReference type="AlphaFoldDB" id="A0A2P6QHT6"/>
<dbReference type="Pfam" id="PF07734">
    <property type="entry name" value="FBA_1"/>
    <property type="match status" value="1"/>
</dbReference>
<dbReference type="EMBL" id="PDCK01000043">
    <property type="protein sequence ID" value="PRQ33741.1"/>
    <property type="molecule type" value="Genomic_DNA"/>
</dbReference>
<dbReference type="InterPro" id="IPR011043">
    <property type="entry name" value="Gal_Oxase/kelch_b-propeller"/>
</dbReference>
<gene>
    <name evidence="2" type="ORF">RchiOBHm_Chr5g0061011</name>
</gene>
<dbReference type="PANTHER" id="PTHR31672:SF13">
    <property type="entry name" value="F-BOX PROTEIN CPR30-LIKE"/>
    <property type="match status" value="1"/>
</dbReference>
<protein>
    <submittedName>
        <fullName evidence="2">Putative F-box domain, galactose oxidase/kelch, beta-propeller, F-box associated interaction</fullName>
    </submittedName>
</protein>
<dbReference type="InterPro" id="IPR036047">
    <property type="entry name" value="F-box-like_dom_sf"/>
</dbReference>
<comment type="caution">
    <text evidence="2">The sequence shown here is derived from an EMBL/GenBank/DDBJ whole genome shotgun (WGS) entry which is preliminary data.</text>
</comment>
<evidence type="ECO:0000259" key="1">
    <source>
        <dbReference type="SMART" id="SM00256"/>
    </source>
</evidence>
<feature type="domain" description="F-box" evidence="1">
    <location>
        <begin position="49"/>
        <end position="89"/>
    </location>
</feature>
<dbReference type="Gene3D" id="1.20.1280.50">
    <property type="match status" value="1"/>
</dbReference>
<evidence type="ECO:0000313" key="2">
    <source>
        <dbReference type="EMBL" id="PRQ33741.1"/>
    </source>
</evidence>
<dbReference type="OMA" id="VPNYDQV"/>
<dbReference type="Gramene" id="PRQ33741">
    <property type="protein sequence ID" value="PRQ33741"/>
    <property type="gene ID" value="RchiOBHm_Chr5g0061011"/>
</dbReference>
<evidence type="ECO:0000313" key="3">
    <source>
        <dbReference type="Proteomes" id="UP000238479"/>
    </source>
</evidence>
<dbReference type="SMART" id="SM00256">
    <property type="entry name" value="FBOX"/>
    <property type="match status" value="1"/>
</dbReference>
<dbReference type="InterPro" id="IPR006527">
    <property type="entry name" value="F-box-assoc_dom_typ1"/>
</dbReference>
<dbReference type="STRING" id="74649.A0A2P6QHT6"/>
<dbReference type="NCBIfam" id="TIGR01640">
    <property type="entry name" value="F_box_assoc_1"/>
    <property type="match status" value="1"/>
</dbReference>
<accession>A0A2P6QHT6</accession>